<evidence type="ECO:0000256" key="4">
    <source>
        <dbReference type="ARBA" id="ARBA00022475"/>
    </source>
</evidence>
<evidence type="ECO:0000256" key="6">
    <source>
        <dbReference type="ARBA" id="ARBA00022692"/>
    </source>
</evidence>
<dbReference type="InterPro" id="IPR050351">
    <property type="entry name" value="BphY/WalK/GraS-like"/>
</dbReference>
<dbReference type="InterPro" id="IPR005467">
    <property type="entry name" value="His_kinase_dom"/>
</dbReference>
<keyword evidence="12 13" id="KW-0472">Membrane</keyword>
<evidence type="ECO:0000256" key="5">
    <source>
        <dbReference type="ARBA" id="ARBA00022679"/>
    </source>
</evidence>
<keyword evidence="8 15" id="KW-0418">Kinase</keyword>
<keyword evidence="5" id="KW-0808">Transferase</keyword>
<dbReference type="Proteomes" id="UP000270190">
    <property type="component" value="Unassembled WGS sequence"/>
</dbReference>
<keyword evidence="6 13" id="KW-0812">Transmembrane</keyword>
<evidence type="ECO:0000256" key="8">
    <source>
        <dbReference type="ARBA" id="ARBA00022777"/>
    </source>
</evidence>
<evidence type="ECO:0000313" key="18">
    <source>
        <dbReference type="Proteomes" id="UP000270190"/>
    </source>
</evidence>
<proteinExistence type="predicted"/>
<dbReference type="InterPro" id="IPR004358">
    <property type="entry name" value="Sig_transdc_His_kin-like_C"/>
</dbReference>
<evidence type="ECO:0000259" key="14">
    <source>
        <dbReference type="PROSITE" id="PS50109"/>
    </source>
</evidence>
<dbReference type="AlphaFoldDB" id="A0A1D2KC60"/>
<dbReference type="GO" id="GO:0005524">
    <property type="term" value="F:ATP binding"/>
    <property type="evidence" value="ECO:0007669"/>
    <property type="project" value="UniProtKB-KW"/>
</dbReference>
<dbReference type="RefSeq" id="WP_029090561.1">
    <property type="nucleotide sequence ID" value="NZ_CBCPIX010000005.1"/>
</dbReference>
<dbReference type="GO" id="GO:0004721">
    <property type="term" value="F:phosphoprotein phosphatase activity"/>
    <property type="evidence" value="ECO:0007669"/>
    <property type="project" value="TreeGrafter"/>
</dbReference>
<organism evidence="15 17">
    <name type="scientific">Brochothrix thermosphacta</name>
    <name type="common">Microbacterium thermosphactum</name>
    <dbReference type="NCBI Taxonomy" id="2756"/>
    <lineage>
        <taxon>Bacteria</taxon>
        <taxon>Bacillati</taxon>
        <taxon>Bacillota</taxon>
        <taxon>Bacilli</taxon>
        <taxon>Bacillales</taxon>
        <taxon>Listeriaceae</taxon>
        <taxon>Brochothrix</taxon>
    </lineage>
</organism>
<evidence type="ECO:0000313" key="15">
    <source>
        <dbReference type="EMBL" id="ATF26573.1"/>
    </source>
</evidence>
<feature type="transmembrane region" description="Helical" evidence="13">
    <location>
        <begin position="12"/>
        <end position="29"/>
    </location>
</feature>
<feature type="domain" description="Histidine kinase" evidence="14">
    <location>
        <begin position="128"/>
        <end position="337"/>
    </location>
</feature>
<dbReference type="PANTHER" id="PTHR45453">
    <property type="entry name" value="PHOSPHATE REGULON SENSOR PROTEIN PHOR"/>
    <property type="match status" value="1"/>
</dbReference>
<dbReference type="SMART" id="SM00387">
    <property type="entry name" value="HATPase_c"/>
    <property type="match status" value="1"/>
</dbReference>
<dbReference type="EMBL" id="OUNC01000001">
    <property type="protein sequence ID" value="SPP26136.1"/>
    <property type="molecule type" value="Genomic_DNA"/>
</dbReference>
<dbReference type="Pfam" id="PF02518">
    <property type="entry name" value="HATPase_c"/>
    <property type="match status" value="1"/>
</dbReference>
<protein>
    <recommendedName>
        <fullName evidence="3">histidine kinase</fullName>
        <ecNumber evidence="3">2.7.13.3</ecNumber>
    </recommendedName>
</protein>
<comment type="catalytic activity">
    <reaction evidence="1">
        <text>ATP + protein L-histidine = ADP + protein N-phospho-L-histidine.</text>
        <dbReference type="EC" id="2.7.13.3"/>
    </reaction>
</comment>
<reference evidence="18" key="3">
    <citation type="submission" date="2018-04" db="EMBL/GenBank/DDBJ databases">
        <authorList>
            <person name="Illikoud N."/>
        </authorList>
    </citation>
    <scope>NUCLEOTIDE SEQUENCE [LARGE SCALE GENOMIC DNA]</scope>
</reference>
<keyword evidence="11" id="KW-0902">Two-component regulatory system</keyword>
<evidence type="ECO:0000256" key="1">
    <source>
        <dbReference type="ARBA" id="ARBA00000085"/>
    </source>
</evidence>
<dbReference type="PRINTS" id="PR00344">
    <property type="entry name" value="BCTRLSENSOR"/>
</dbReference>
<dbReference type="SUPFAM" id="SSF55874">
    <property type="entry name" value="ATPase domain of HSP90 chaperone/DNA topoisomerase II/histidine kinase"/>
    <property type="match status" value="1"/>
</dbReference>
<dbReference type="GO" id="GO:0005886">
    <property type="term" value="C:plasma membrane"/>
    <property type="evidence" value="ECO:0007669"/>
    <property type="project" value="UniProtKB-SubCell"/>
</dbReference>
<dbReference type="Gene3D" id="3.30.565.10">
    <property type="entry name" value="Histidine kinase-like ATPase, C-terminal domain"/>
    <property type="match status" value="1"/>
</dbReference>
<dbReference type="OrthoDB" id="9780487at2"/>
<dbReference type="EMBL" id="CP023483">
    <property type="protein sequence ID" value="ATF26573.1"/>
    <property type="molecule type" value="Genomic_DNA"/>
</dbReference>
<evidence type="ECO:0000256" key="2">
    <source>
        <dbReference type="ARBA" id="ARBA00004651"/>
    </source>
</evidence>
<evidence type="ECO:0000256" key="12">
    <source>
        <dbReference type="ARBA" id="ARBA00023136"/>
    </source>
</evidence>
<sequence>MTILQYLKEKKSFLAYATVLFVFILVFLLTQPGNIMRLGDYHYLMFIYLCLTLFYLVVDYLKMNRFWRQINEVLTTNETLDNIAALPKGHSTQQKMFMRSFRQQVKNYHRYVSKSIDKDKEKQNYALYWAHEIKTPIIASKMILKDNKAVLPEKVYQQLLSEMNEVDRLTMQSLYFSRLDSFEIDYLITEINAERIVKDAIKRQATAFINKRIKLNINVPEIWIRSDSKWLSYVCDQIISNAVKYTPQGGEVSCCLEADGRQAKLMISDTGPGIPIEDHQRVFEKGYTGIQGRNTYKSTGMGLYLAKEMSKKLGHVLSLESIEGVGTTVSIIFETKEQYFMPENEKVY</sequence>
<comment type="subcellular location">
    <subcellularLocation>
        <location evidence="2">Cell membrane</location>
        <topology evidence="2">Multi-pass membrane protein</topology>
    </subcellularLocation>
</comment>
<dbReference type="KEGG" id="bths:CNY62_09310"/>
<gene>
    <name evidence="16" type="ORF">BTBSAS_10289</name>
    <name evidence="15" type="ORF">CNY62_09310</name>
</gene>
<dbReference type="InterPro" id="IPR036890">
    <property type="entry name" value="HATPase_C_sf"/>
</dbReference>
<dbReference type="InterPro" id="IPR003594">
    <property type="entry name" value="HATPase_dom"/>
</dbReference>
<evidence type="ECO:0000256" key="11">
    <source>
        <dbReference type="ARBA" id="ARBA00023012"/>
    </source>
</evidence>
<evidence type="ECO:0000256" key="13">
    <source>
        <dbReference type="SAM" id="Phobius"/>
    </source>
</evidence>
<dbReference type="GO" id="GO:0016036">
    <property type="term" value="P:cellular response to phosphate starvation"/>
    <property type="evidence" value="ECO:0007669"/>
    <property type="project" value="TreeGrafter"/>
</dbReference>
<reference evidence="15 17" key="1">
    <citation type="submission" date="2017-09" db="EMBL/GenBank/DDBJ databases">
        <title>Complete Genome Sequences of Two Strains of the Meat Spoilage Bacterium Brochothrix thermosphacta Isolated from Ground Chicken.</title>
        <authorList>
            <person name="Paoli G.C."/>
            <person name="Wijey C."/>
            <person name="Chen C.-Y."/>
            <person name="Nguyen L."/>
            <person name="Yan X."/>
            <person name="Irwin P.L."/>
        </authorList>
    </citation>
    <scope>NUCLEOTIDE SEQUENCE [LARGE SCALE GENOMIC DNA]</scope>
    <source>
        <strain evidence="15 17">BI</strain>
    </source>
</reference>
<keyword evidence="4" id="KW-1003">Cell membrane</keyword>
<keyword evidence="9" id="KW-0067">ATP-binding</keyword>
<evidence type="ECO:0000256" key="3">
    <source>
        <dbReference type="ARBA" id="ARBA00012438"/>
    </source>
</evidence>
<dbReference type="Proteomes" id="UP000243591">
    <property type="component" value="Chromosome"/>
</dbReference>
<reference evidence="16" key="2">
    <citation type="submission" date="2018-04" db="EMBL/GenBank/DDBJ databases">
        <authorList>
            <person name="Go L.Y."/>
            <person name="Mitchell J.A."/>
        </authorList>
    </citation>
    <scope>NUCLEOTIDE SEQUENCE</scope>
    <source>
        <strain evidence="16">BSAS1 3</strain>
    </source>
</reference>
<evidence type="ECO:0000313" key="16">
    <source>
        <dbReference type="EMBL" id="SPP26136.1"/>
    </source>
</evidence>
<keyword evidence="7" id="KW-0547">Nucleotide-binding</keyword>
<keyword evidence="10 13" id="KW-1133">Transmembrane helix</keyword>
<dbReference type="GO" id="GO:0000155">
    <property type="term" value="F:phosphorelay sensor kinase activity"/>
    <property type="evidence" value="ECO:0007669"/>
    <property type="project" value="TreeGrafter"/>
</dbReference>
<keyword evidence="17" id="KW-1185">Reference proteome</keyword>
<evidence type="ECO:0000256" key="10">
    <source>
        <dbReference type="ARBA" id="ARBA00022989"/>
    </source>
</evidence>
<dbReference type="PROSITE" id="PS50109">
    <property type="entry name" value="HIS_KIN"/>
    <property type="match status" value="1"/>
</dbReference>
<dbReference type="STRING" id="2756.BFR44_08090"/>
<dbReference type="EC" id="2.7.13.3" evidence="3"/>
<feature type="transmembrane region" description="Helical" evidence="13">
    <location>
        <begin position="41"/>
        <end position="61"/>
    </location>
</feature>
<evidence type="ECO:0000256" key="7">
    <source>
        <dbReference type="ARBA" id="ARBA00022741"/>
    </source>
</evidence>
<name>A0A1D2KC60_BROTH</name>
<evidence type="ECO:0000256" key="9">
    <source>
        <dbReference type="ARBA" id="ARBA00022840"/>
    </source>
</evidence>
<dbReference type="PANTHER" id="PTHR45453:SF2">
    <property type="entry name" value="HISTIDINE KINASE"/>
    <property type="match status" value="1"/>
</dbReference>
<evidence type="ECO:0000313" key="17">
    <source>
        <dbReference type="Proteomes" id="UP000243591"/>
    </source>
</evidence>
<accession>A0A1D2KC60</accession>